<evidence type="ECO:0008006" key="4">
    <source>
        <dbReference type="Google" id="ProtNLM"/>
    </source>
</evidence>
<reference evidence="2 3" key="1">
    <citation type="submission" date="2022-01" db="EMBL/GenBank/DDBJ databases">
        <title>Collection of gut derived symbiotic bacterial strains cultured from healthy donors.</title>
        <authorList>
            <person name="Lin H."/>
            <person name="Kohout C."/>
            <person name="Waligurski E."/>
            <person name="Pamer E.G."/>
        </authorList>
    </citation>
    <scope>NUCLEOTIDE SEQUENCE [LARGE SCALE GENOMIC DNA]</scope>
    <source>
        <strain evidence="2 3">DFI.3.7</strain>
    </source>
</reference>
<dbReference type="Proteomes" id="UP001200313">
    <property type="component" value="Unassembled WGS sequence"/>
</dbReference>
<organism evidence="2 3">
    <name type="scientific">Intestinimonas massiliensis</name>
    <name type="common">ex Afouda et al. 2020</name>
    <dbReference type="NCBI Taxonomy" id="1673721"/>
    <lineage>
        <taxon>Bacteria</taxon>
        <taxon>Bacillati</taxon>
        <taxon>Bacillota</taxon>
        <taxon>Clostridia</taxon>
        <taxon>Eubacteriales</taxon>
        <taxon>Intestinimonas</taxon>
    </lineage>
</organism>
<accession>A0ABS9MF68</accession>
<dbReference type="RefSeq" id="WP_238075154.1">
    <property type="nucleotide sequence ID" value="NZ_JAKNJB010000051.1"/>
</dbReference>
<dbReference type="EMBL" id="JAKNJB010000051">
    <property type="protein sequence ID" value="MCG4528944.1"/>
    <property type="molecule type" value="Genomic_DNA"/>
</dbReference>
<feature type="transmembrane region" description="Helical" evidence="1">
    <location>
        <begin position="43"/>
        <end position="68"/>
    </location>
</feature>
<evidence type="ECO:0000313" key="3">
    <source>
        <dbReference type="Proteomes" id="UP001200313"/>
    </source>
</evidence>
<gene>
    <name evidence="2" type="ORF">L0P79_18060</name>
</gene>
<feature type="transmembrane region" description="Helical" evidence="1">
    <location>
        <begin position="7"/>
        <end position="31"/>
    </location>
</feature>
<evidence type="ECO:0000313" key="2">
    <source>
        <dbReference type="EMBL" id="MCG4528944.1"/>
    </source>
</evidence>
<feature type="transmembrane region" description="Helical" evidence="1">
    <location>
        <begin position="108"/>
        <end position="129"/>
    </location>
</feature>
<sequence length="151" mass="16160">MLGKEKYGSIVNLVMNITIGTVLSVVGLSLSGKITGVALLQNILISMGIGYILGDWIPVYVMGLTLATKMGIKNRLLHHMVSILVLCIIFVTLASFVCMFVAFGTAMIPVWLACLPFYLSCGYITLLIAMPIASKIAAVLTGFDPATMINT</sequence>
<keyword evidence="3" id="KW-1185">Reference proteome</keyword>
<name>A0ABS9MF68_9FIRM</name>
<feature type="transmembrane region" description="Helical" evidence="1">
    <location>
        <begin position="80"/>
        <end position="102"/>
    </location>
</feature>
<proteinExistence type="predicted"/>
<protein>
    <recommendedName>
        <fullName evidence="4">DUF2798 domain-containing protein</fullName>
    </recommendedName>
</protein>
<evidence type="ECO:0000256" key="1">
    <source>
        <dbReference type="SAM" id="Phobius"/>
    </source>
</evidence>
<keyword evidence="1" id="KW-0812">Transmembrane</keyword>
<comment type="caution">
    <text evidence="2">The sequence shown here is derived from an EMBL/GenBank/DDBJ whole genome shotgun (WGS) entry which is preliminary data.</text>
</comment>
<keyword evidence="1" id="KW-1133">Transmembrane helix</keyword>
<keyword evidence="1" id="KW-0472">Membrane</keyword>